<dbReference type="EMBL" id="JACHMQ010000001">
    <property type="protein sequence ID" value="MBB6396203.1"/>
    <property type="molecule type" value="Genomic_DNA"/>
</dbReference>
<dbReference type="AlphaFoldDB" id="A0A7X0FYN6"/>
<evidence type="ECO:0000313" key="1">
    <source>
        <dbReference type="EMBL" id="MBB6396203.1"/>
    </source>
</evidence>
<reference evidence="1 2" key="1">
    <citation type="submission" date="2020-08" db="EMBL/GenBank/DDBJ databases">
        <title>Sequencing the genomes of 1000 actinobacteria strains.</title>
        <authorList>
            <person name="Klenk H.-P."/>
        </authorList>
    </citation>
    <scope>NUCLEOTIDE SEQUENCE [LARGE SCALE GENOMIC DNA]</scope>
    <source>
        <strain evidence="1 2">DSM 43675</strain>
    </source>
</reference>
<sequence>MLTCDFTSFSKPHRVWEGSGNVAALDLLRATLREPQTLEAFFDEVALSQGADKRLDAAIKDVKESFADTSTIEYRARRVAENLALVLQASLLVRHGHPAVADAFCATRLAGDWGGAFGTLPPGLDLAPIIDRATPKVG</sequence>
<name>A0A7X0FYN6_9ACTN</name>
<accession>A0A7X0FYN6</accession>
<dbReference type="PANTHER" id="PTHR42707:SF3">
    <property type="entry name" value="ACYL-COA DEHYDROGENASE AIDB-RELATED"/>
    <property type="match status" value="1"/>
</dbReference>
<evidence type="ECO:0000313" key="2">
    <source>
        <dbReference type="Proteomes" id="UP000546324"/>
    </source>
</evidence>
<comment type="caution">
    <text evidence="1">The sequence shown here is derived from an EMBL/GenBank/DDBJ whole genome shotgun (WGS) entry which is preliminary data.</text>
</comment>
<protein>
    <submittedName>
        <fullName evidence="1">Putative acyl-CoA dehydrogenase</fullName>
    </submittedName>
</protein>
<gene>
    <name evidence="1" type="ORF">BKA00_003117</name>
</gene>
<dbReference type="InterPro" id="IPR052904">
    <property type="entry name" value="Acyl-CoA_dehydrogenase-like"/>
</dbReference>
<proteinExistence type="predicted"/>
<dbReference type="PANTHER" id="PTHR42707">
    <property type="entry name" value="ACYL-COA DEHYDROGENASE"/>
    <property type="match status" value="1"/>
</dbReference>
<dbReference type="RefSeq" id="WP_230299223.1">
    <property type="nucleotide sequence ID" value="NZ_JACHMQ010000001.1"/>
</dbReference>
<dbReference type="GO" id="GO:0003995">
    <property type="term" value="F:acyl-CoA dehydrogenase activity"/>
    <property type="evidence" value="ECO:0007669"/>
    <property type="project" value="TreeGrafter"/>
</dbReference>
<organism evidence="1 2">
    <name type="scientific">Actinomadura coerulea</name>
    <dbReference type="NCBI Taxonomy" id="46159"/>
    <lineage>
        <taxon>Bacteria</taxon>
        <taxon>Bacillati</taxon>
        <taxon>Actinomycetota</taxon>
        <taxon>Actinomycetes</taxon>
        <taxon>Streptosporangiales</taxon>
        <taxon>Thermomonosporaceae</taxon>
        <taxon>Actinomadura</taxon>
    </lineage>
</organism>
<dbReference type="Proteomes" id="UP000546324">
    <property type="component" value="Unassembled WGS sequence"/>
</dbReference>
<keyword evidence="2" id="KW-1185">Reference proteome</keyword>